<dbReference type="InterPro" id="IPR011008">
    <property type="entry name" value="Dimeric_a/b-barrel"/>
</dbReference>
<evidence type="ECO:0000256" key="2">
    <source>
        <dbReference type="ARBA" id="ARBA00023125"/>
    </source>
</evidence>
<dbReference type="PANTHER" id="PTHR30154:SF34">
    <property type="entry name" value="TRANSCRIPTIONAL REGULATOR AZLB"/>
    <property type="match status" value="1"/>
</dbReference>
<evidence type="ECO:0000313" key="6">
    <source>
        <dbReference type="Proteomes" id="UP000516349"/>
    </source>
</evidence>
<reference evidence="5 6" key="1">
    <citation type="submission" date="2020-08" db="EMBL/GenBank/DDBJ databases">
        <title>Complete genome sequence of Entomobacter blattae G55GP.</title>
        <authorList>
            <person name="Poehlein A."/>
            <person name="Guzman J."/>
            <person name="Daniel R."/>
            <person name="Vilcinskas A."/>
        </authorList>
    </citation>
    <scope>NUCLEOTIDE SEQUENCE [LARGE SCALE GENOMIC DNA]</scope>
    <source>
        <strain evidence="5 6">G55GP</strain>
    </source>
</reference>
<dbReference type="GO" id="GO:0006355">
    <property type="term" value="P:regulation of DNA-templated transcription"/>
    <property type="evidence" value="ECO:0007669"/>
    <property type="project" value="UniProtKB-ARBA"/>
</dbReference>
<organism evidence="5 6">
    <name type="scientific">Entomobacter blattae</name>
    <dbReference type="NCBI Taxonomy" id="2762277"/>
    <lineage>
        <taxon>Bacteria</taxon>
        <taxon>Pseudomonadati</taxon>
        <taxon>Pseudomonadota</taxon>
        <taxon>Alphaproteobacteria</taxon>
        <taxon>Acetobacterales</taxon>
        <taxon>Acetobacteraceae</taxon>
        <taxon>Entomobacter</taxon>
    </lineage>
</organism>
<evidence type="ECO:0000259" key="4">
    <source>
        <dbReference type="PROSITE" id="PS50956"/>
    </source>
</evidence>
<dbReference type="InterPro" id="IPR036390">
    <property type="entry name" value="WH_DNA-bd_sf"/>
</dbReference>
<dbReference type="SUPFAM" id="SSF46785">
    <property type="entry name" value="Winged helix' DNA-binding domain"/>
    <property type="match status" value="1"/>
</dbReference>
<accession>A0A7H1NNL6</accession>
<keyword evidence="2 5" id="KW-0238">DNA-binding</keyword>
<protein>
    <submittedName>
        <fullName evidence="5">Winged helix-turn-helix DNA-binding protein</fullName>
    </submittedName>
</protein>
<dbReference type="InterPro" id="IPR011991">
    <property type="entry name" value="ArsR-like_HTH"/>
</dbReference>
<dbReference type="CDD" id="cd00090">
    <property type="entry name" value="HTH_ARSR"/>
    <property type="match status" value="1"/>
</dbReference>
<keyword evidence="1" id="KW-0805">Transcription regulation</keyword>
<keyword evidence="6" id="KW-1185">Reference proteome</keyword>
<dbReference type="EMBL" id="CP060244">
    <property type="protein sequence ID" value="QNT77376.1"/>
    <property type="molecule type" value="Genomic_DNA"/>
</dbReference>
<dbReference type="PANTHER" id="PTHR30154">
    <property type="entry name" value="LEUCINE-RESPONSIVE REGULATORY PROTEIN"/>
    <property type="match status" value="1"/>
</dbReference>
<dbReference type="KEGG" id="ebla:JGUZn3_01100"/>
<evidence type="ECO:0000256" key="1">
    <source>
        <dbReference type="ARBA" id="ARBA00023015"/>
    </source>
</evidence>
<dbReference type="GO" id="GO:0043200">
    <property type="term" value="P:response to amino acid"/>
    <property type="evidence" value="ECO:0007669"/>
    <property type="project" value="TreeGrafter"/>
</dbReference>
<proteinExistence type="predicted"/>
<gene>
    <name evidence="5" type="ORF">JGUZn3_01100</name>
</gene>
<sequence>MRTAIELDTIDRKILAELQADGRITNVELAKRVKISAPPCLRRVRRLEEAGVIKGYHASVDPVILGWPITFFALVGLNSQSENALHAFENEVAQWPELQECHMIRGGSDFLLRLVARDVMHENDLTRKLTEAQNVSRVQTFQTVRTSCEQHILPE</sequence>
<dbReference type="AlphaFoldDB" id="A0A7H1NNL6"/>
<dbReference type="PRINTS" id="PR00033">
    <property type="entry name" value="HTHASNC"/>
</dbReference>
<dbReference type="InterPro" id="IPR000485">
    <property type="entry name" value="AsnC-type_HTH_dom"/>
</dbReference>
<keyword evidence="3" id="KW-0804">Transcription</keyword>
<dbReference type="SUPFAM" id="SSF54909">
    <property type="entry name" value="Dimeric alpha+beta barrel"/>
    <property type="match status" value="1"/>
</dbReference>
<evidence type="ECO:0000313" key="5">
    <source>
        <dbReference type="EMBL" id="QNT77376.1"/>
    </source>
</evidence>
<dbReference type="Gene3D" id="1.10.10.10">
    <property type="entry name" value="Winged helix-like DNA-binding domain superfamily/Winged helix DNA-binding domain"/>
    <property type="match status" value="1"/>
</dbReference>
<dbReference type="Pfam" id="PF13412">
    <property type="entry name" value="HTH_24"/>
    <property type="match status" value="1"/>
</dbReference>
<name>A0A7H1NNL6_9PROT</name>
<dbReference type="Gene3D" id="3.30.70.920">
    <property type="match status" value="1"/>
</dbReference>
<evidence type="ECO:0000256" key="3">
    <source>
        <dbReference type="ARBA" id="ARBA00023163"/>
    </source>
</evidence>
<dbReference type="GO" id="GO:0043565">
    <property type="term" value="F:sequence-specific DNA binding"/>
    <property type="evidence" value="ECO:0007669"/>
    <property type="project" value="InterPro"/>
</dbReference>
<dbReference type="InterPro" id="IPR019888">
    <property type="entry name" value="Tscrpt_reg_AsnC-like"/>
</dbReference>
<dbReference type="GO" id="GO:0005829">
    <property type="term" value="C:cytosol"/>
    <property type="evidence" value="ECO:0007669"/>
    <property type="project" value="TreeGrafter"/>
</dbReference>
<dbReference type="SMART" id="SM00344">
    <property type="entry name" value="HTH_ASNC"/>
    <property type="match status" value="1"/>
</dbReference>
<feature type="domain" description="HTH asnC-type" evidence="4">
    <location>
        <begin position="7"/>
        <end position="68"/>
    </location>
</feature>
<dbReference type="RefSeq" id="WP_203413861.1">
    <property type="nucleotide sequence ID" value="NZ_CP060244.1"/>
</dbReference>
<dbReference type="InterPro" id="IPR036388">
    <property type="entry name" value="WH-like_DNA-bd_sf"/>
</dbReference>
<dbReference type="FunFam" id="1.10.10.10:FF:000186">
    <property type="entry name" value="AsnC family transcriptional regulator"/>
    <property type="match status" value="1"/>
</dbReference>
<dbReference type="InterPro" id="IPR019887">
    <property type="entry name" value="Tscrpt_reg_AsnC/Lrp_C"/>
</dbReference>
<dbReference type="Pfam" id="PF01037">
    <property type="entry name" value="AsnC_trans_reg"/>
    <property type="match status" value="1"/>
</dbReference>
<dbReference type="PROSITE" id="PS50956">
    <property type="entry name" value="HTH_ASNC_2"/>
    <property type="match status" value="1"/>
</dbReference>
<dbReference type="Proteomes" id="UP000516349">
    <property type="component" value="Chromosome"/>
</dbReference>